<dbReference type="GO" id="GO:0005829">
    <property type="term" value="C:cytosol"/>
    <property type="evidence" value="ECO:0007669"/>
    <property type="project" value="TreeGrafter"/>
</dbReference>
<dbReference type="PANTHER" id="PTHR30137">
    <property type="entry name" value="LUCIFERASE-LIKE MONOOXYGENASE"/>
    <property type="match status" value="1"/>
</dbReference>
<dbReference type="InterPro" id="IPR036661">
    <property type="entry name" value="Luciferase-like_sf"/>
</dbReference>
<gene>
    <name evidence="4" type="ORF">METZ01_LOCUS27058</name>
</gene>
<reference evidence="4" key="1">
    <citation type="submission" date="2018-05" db="EMBL/GenBank/DDBJ databases">
        <authorList>
            <person name="Lanie J.A."/>
            <person name="Ng W.-L."/>
            <person name="Kazmierczak K.M."/>
            <person name="Andrzejewski T.M."/>
            <person name="Davidsen T.M."/>
            <person name="Wayne K.J."/>
            <person name="Tettelin H."/>
            <person name="Glass J.I."/>
            <person name="Rusch D."/>
            <person name="Podicherti R."/>
            <person name="Tsui H.-C.T."/>
            <person name="Winkler M.E."/>
        </authorList>
    </citation>
    <scope>NUCLEOTIDE SEQUENCE</scope>
</reference>
<evidence type="ECO:0000256" key="1">
    <source>
        <dbReference type="ARBA" id="ARBA00023002"/>
    </source>
</evidence>
<dbReference type="GO" id="GO:0004497">
    <property type="term" value="F:monooxygenase activity"/>
    <property type="evidence" value="ECO:0007669"/>
    <property type="project" value="UniProtKB-KW"/>
</dbReference>
<feature type="domain" description="Luciferase-like" evidence="3">
    <location>
        <begin position="36"/>
        <end position="351"/>
    </location>
</feature>
<accession>A0A381Q5Q4</accession>
<protein>
    <recommendedName>
        <fullName evidence="3">Luciferase-like domain-containing protein</fullName>
    </recommendedName>
</protein>
<evidence type="ECO:0000256" key="2">
    <source>
        <dbReference type="ARBA" id="ARBA00023033"/>
    </source>
</evidence>
<evidence type="ECO:0000259" key="3">
    <source>
        <dbReference type="Pfam" id="PF00296"/>
    </source>
</evidence>
<keyword evidence="1" id="KW-0560">Oxidoreductase</keyword>
<name>A0A381Q5Q4_9ZZZZ</name>
<dbReference type="Gene3D" id="3.20.20.30">
    <property type="entry name" value="Luciferase-like domain"/>
    <property type="match status" value="1"/>
</dbReference>
<dbReference type="SUPFAM" id="SSF51679">
    <property type="entry name" value="Bacterial luciferase-like"/>
    <property type="match status" value="1"/>
</dbReference>
<proteinExistence type="predicted"/>
<dbReference type="Pfam" id="PF00296">
    <property type="entry name" value="Bac_luciferase"/>
    <property type="match status" value="1"/>
</dbReference>
<keyword evidence="2" id="KW-0503">Monooxygenase</keyword>
<evidence type="ECO:0000313" key="4">
    <source>
        <dbReference type="EMBL" id="SUZ74204.1"/>
    </source>
</evidence>
<organism evidence="4">
    <name type="scientific">marine metagenome</name>
    <dbReference type="NCBI Taxonomy" id="408172"/>
    <lineage>
        <taxon>unclassified sequences</taxon>
        <taxon>metagenomes</taxon>
        <taxon>ecological metagenomes</taxon>
    </lineage>
</organism>
<dbReference type="PANTHER" id="PTHR30137:SF8">
    <property type="entry name" value="BLR5498 PROTEIN"/>
    <property type="match status" value="1"/>
</dbReference>
<dbReference type="GO" id="GO:0016705">
    <property type="term" value="F:oxidoreductase activity, acting on paired donors, with incorporation or reduction of molecular oxygen"/>
    <property type="evidence" value="ECO:0007669"/>
    <property type="project" value="InterPro"/>
</dbReference>
<dbReference type="EMBL" id="UINC01001204">
    <property type="protein sequence ID" value="SUZ74204.1"/>
    <property type="molecule type" value="Genomic_DNA"/>
</dbReference>
<dbReference type="InterPro" id="IPR050766">
    <property type="entry name" value="Bact_Lucif_Oxidored"/>
</dbReference>
<sequence length="395" mass="44291">MIKNFGSLYAGHVDLGDLGLGATAVNDRRFDNDHLSTIFNRVEQMVKVMDDLGYHSFWAAEHHFQHEGNEVIPNLLLLYVHLAHITKNLKFGCGFNINPMWHPLRLAEDYATADILTNGRVIFGVGRGYHSREVDTFGVPSTNSDNDANREMFEEQVEIIMKAFNEESFSHKGKHYTLPPEVPYRGYTLKEITLVPRPMNLPVETWQPMVSSTQRAMDFMASHGIQAIIGGGAVTGGPSDDVIERWTETLVNHGYKDVQLGSRLVVGLPTFIADTEKEAIEQSRKYLEEDMKMFAPLGFFRAFTPDMIDTLGDPSRAPTGGFPTMEDTIAVGAWSCGTADIITERIMEIQDKYPGLEYMHVGCGRQGTPLDVMIEQLERFGKEVMPKFNVDKPGP</sequence>
<dbReference type="AlphaFoldDB" id="A0A381Q5Q4"/>
<dbReference type="InterPro" id="IPR011251">
    <property type="entry name" value="Luciferase-like_dom"/>
</dbReference>